<evidence type="ECO:0000313" key="3">
    <source>
        <dbReference type="Proteomes" id="UP000571183"/>
    </source>
</evidence>
<dbReference type="PANTHER" id="PTHR43317:SF1">
    <property type="entry name" value="THERMOSPERMINE SYNTHASE ACAULIS5"/>
    <property type="match status" value="1"/>
</dbReference>
<name>A0A840DP13_9MICO</name>
<dbReference type="AlphaFoldDB" id="A0A840DP13"/>
<dbReference type="EMBL" id="JACIFD010000010">
    <property type="protein sequence ID" value="MBB4071827.1"/>
    <property type="molecule type" value="Genomic_DNA"/>
</dbReference>
<comment type="caution">
    <text evidence="2">The sequence shown here is derived from an EMBL/GenBank/DDBJ whole genome shotgun (WGS) entry which is preliminary data.</text>
</comment>
<proteinExistence type="predicted"/>
<keyword evidence="1" id="KW-0620">Polyamine biosynthesis</keyword>
<organism evidence="2 3">
    <name type="scientific">Canibacter oris</name>
    <dbReference type="NCBI Taxonomy" id="1365628"/>
    <lineage>
        <taxon>Bacteria</taxon>
        <taxon>Bacillati</taxon>
        <taxon>Actinomycetota</taxon>
        <taxon>Actinomycetes</taxon>
        <taxon>Micrococcales</taxon>
        <taxon>Microbacteriaceae</taxon>
        <taxon>Canibacter</taxon>
    </lineage>
</organism>
<gene>
    <name evidence="2" type="ORF">F5897_001146</name>
</gene>
<sequence>MSIIAQTTLPSGEKVVLEHDPYEAAAVQLVVDGTPQSHVCTADPTQLFFSYMRRIGHVIDAVRPAGQAITALHLGGGAFTLPRYVAATRRGSQQQIIEYNGELVDFVRQHLPLPAREPIRVRRGDARAVTAKLPAGLHGAVDIAVVDCFSGSRTPAHLTSAEFYKLFPPLLAPGGVLAVNCTDGAGGSFVRGQLATLLKLFPQVAAIGEPQVLKGRRFGNIILLASDSASAWEWLPRAVNAGPHPARLLVDAELREFVGNTKPVTDATAQQSPLPPAGIFG</sequence>
<protein>
    <submittedName>
        <fullName evidence="2">Spermidine synthase</fullName>
    </submittedName>
</protein>
<dbReference type="GO" id="GO:0006596">
    <property type="term" value="P:polyamine biosynthetic process"/>
    <property type="evidence" value="ECO:0007669"/>
    <property type="project" value="UniProtKB-KW"/>
</dbReference>
<dbReference type="InterPro" id="IPR029063">
    <property type="entry name" value="SAM-dependent_MTases_sf"/>
</dbReference>
<evidence type="ECO:0000313" key="2">
    <source>
        <dbReference type="EMBL" id="MBB4071827.1"/>
    </source>
</evidence>
<keyword evidence="3" id="KW-1185">Reference proteome</keyword>
<reference evidence="2" key="1">
    <citation type="submission" date="2020-08" db="EMBL/GenBank/DDBJ databases">
        <title>Sequencing the genomes of 1000 actinobacteria strains.</title>
        <authorList>
            <person name="Klenk H.-P."/>
        </authorList>
    </citation>
    <scope>NUCLEOTIDE SEQUENCE [LARGE SCALE GENOMIC DNA]</scope>
    <source>
        <strain evidence="2">DSM 27064</strain>
    </source>
</reference>
<dbReference type="NCBIfam" id="NF037959">
    <property type="entry name" value="MFS_SpdSyn"/>
    <property type="match status" value="1"/>
</dbReference>
<dbReference type="Gene3D" id="3.40.50.150">
    <property type="entry name" value="Vaccinia Virus protein VP39"/>
    <property type="match status" value="1"/>
</dbReference>
<accession>A0A840DP13</accession>
<dbReference type="RefSeq" id="WP_183304808.1">
    <property type="nucleotide sequence ID" value="NZ_JACIFD010000010.1"/>
</dbReference>
<evidence type="ECO:0000256" key="1">
    <source>
        <dbReference type="ARBA" id="ARBA00023115"/>
    </source>
</evidence>
<dbReference type="Proteomes" id="UP000571183">
    <property type="component" value="Unassembled WGS sequence"/>
</dbReference>
<dbReference type="PANTHER" id="PTHR43317">
    <property type="entry name" value="THERMOSPERMINE SYNTHASE ACAULIS5"/>
    <property type="match status" value="1"/>
</dbReference>
<dbReference type="SUPFAM" id="SSF53335">
    <property type="entry name" value="S-adenosyl-L-methionine-dependent methyltransferases"/>
    <property type="match status" value="1"/>
</dbReference>